<dbReference type="GO" id="GO:0006935">
    <property type="term" value="P:chemotaxis"/>
    <property type="evidence" value="ECO:0007669"/>
    <property type="project" value="UniProtKB-KW"/>
</dbReference>
<dbReference type="CDD" id="cd17906">
    <property type="entry name" value="CheX"/>
    <property type="match status" value="1"/>
</dbReference>
<reference evidence="3 4" key="1">
    <citation type="submission" date="2019-02" db="EMBL/GenBank/DDBJ databases">
        <title>Deep-cultivation of Planctomycetes and their phenomic and genomic characterization uncovers novel biology.</title>
        <authorList>
            <person name="Wiegand S."/>
            <person name="Jogler M."/>
            <person name="Boedeker C."/>
            <person name="Pinto D."/>
            <person name="Vollmers J."/>
            <person name="Rivas-Marin E."/>
            <person name="Kohn T."/>
            <person name="Peeters S.H."/>
            <person name="Heuer A."/>
            <person name="Rast P."/>
            <person name="Oberbeckmann S."/>
            <person name="Bunk B."/>
            <person name="Jeske O."/>
            <person name="Meyerdierks A."/>
            <person name="Storesund J.E."/>
            <person name="Kallscheuer N."/>
            <person name="Luecker S."/>
            <person name="Lage O.M."/>
            <person name="Pohl T."/>
            <person name="Merkel B.J."/>
            <person name="Hornburger P."/>
            <person name="Mueller R.-W."/>
            <person name="Bruemmer F."/>
            <person name="Labrenz M."/>
            <person name="Spormann A.M."/>
            <person name="Op Den Camp H."/>
            <person name="Overmann J."/>
            <person name="Amann R."/>
            <person name="Jetten M.S.M."/>
            <person name="Mascher T."/>
            <person name="Medema M.H."/>
            <person name="Devos D.P."/>
            <person name="Kaster A.-K."/>
            <person name="Ovreas L."/>
            <person name="Rohde M."/>
            <person name="Galperin M.Y."/>
            <person name="Jogler C."/>
        </authorList>
    </citation>
    <scope>NUCLEOTIDE SEQUENCE [LARGE SCALE GENOMIC DNA]</scope>
    <source>
        <strain evidence="3 4">KOR34</strain>
    </source>
</reference>
<evidence type="ECO:0000313" key="3">
    <source>
        <dbReference type="EMBL" id="TWT35507.1"/>
    </source>
</evidence>
<dbReference type="InterPro" id="IPR028051">
    <property type="entry name" value="CheX-like_dom"/>
</dbReference>
<dbReference type="InterPro" id="IPR038756">
    <property type="entry name" value="CheX-like"/>
</dbReference>
<dbReference type="RefSeq" id="WP_146561735.1">
    <property type="nucleotide sequence ID" value="NZ_SIHJ01000001.1"/>
</dbReference>
<sequence>MSAVAEREVPTTATQVGVSGELLESVVDAVTNGLAMCGVSARCVGVSSVPSRETGSITGMIGVHGKVSGFVTVNMAERFAIKAVEGLLGDTFSELTSQVVDGAGEITNIIVGGAKSALGRSEWAFSQITVPSVIVGQGYAIAYARGLEFLNVTFEHDDPEAVLLADRLMHVSVSLLRQ</sequence>
<evidence type="ECO:0000313" key="4">
    <source>
        <dbReference type="Proteomes" id="UP000316714"/>
    </source>
</evidence>
<dbReference type="AlphaFoldDB" id="A0A5C5VC06"/>
<dbReference type="OrthoDB" id="275040at2"/>
<protein>
    <recommendedName>
        <fullName evidence="2">Chemotaxis phosphatase CheX-like domain-containing protein</fullName>
    </recommendedName>
</protein>
<dbReference type="PANTHER" id="PTHR39452">
    <property type="entry name" value="CHEY-P PHOSPHATASE CHEX"/>
    <property type="match status" value="1"/>
</dbReference>
<organism evidence="3 4">
    <name type="scientific">Posidoniimonas corsicana</name>
    <dbReference type="NCBI Taxonomy" id="1938618"/>
    <lineage>
        <taxon>Bacteria</taxon>
        <taxon>Pseudomonadati</taxon>
        <taxon>Planctomycetota</taxon>
        <taxon>Planctomycetia</taxon>
        <taxon>Pirellulales</taxon>
        <taxon>Lacipirellulaceae</taxon>
        <taxon>Posidoniimonas</taxon>
    </lineage>
</organism>
<dbReference type="PANTHER" id="PTHR39452:SF1">
    <property type="entry name" value="CHEY-P PHOSPHATASE CHEX"/>
    <property type="match status" value="1"/>
</dbReference>
<comment type="caution">
    <text evidence="3">The sequence shown here is derived from an EMBL/GenBank/DDBJ whole genome shotgun (WGS) entry which is preliminary data.</text>
</comment>
<feature type="domain" description="Chemotaxis phosphatase CheX-like" evidence="2">
    <location>
        <begin position="57"/>
        <end position="155"/>
    </location>
</feature>
<name>A0A5C5VC06_9BACT</name>
<keyword evidence="1" id="KW-0145">Chemotaxis</keyword>
<gene>
    <name evidence="3" type="ORF">KOR34_04000</name>
</gene>
<dbReference type="InterPro" id="IPR028976">
    <property type="entry name" value="CheC-like_sf"/>
</dbReference>
<keyword evidence="4" id="KW-1185">Reference proteome</keyword>
<dbReference type="SUPFAM" id="SSF103039">
    <property type="entry name" value="CheC-like"/>
    <property type="match status" value="1"/>
</dbReference>
<proteinExistence type="predicted"/>
<evidence type="ECO:0000259" key="2">
    <source>
        <dbReference type="Pfam" id="PF13690"/>
    </source>
</evidence>
<dbReference type="Proteomes" id="UP000316714">
    <property type="component" value="Unassembled WGS sequence"/>
</dbReference>
<dbReference type="Pfam" id="PF13690">
    <property type="entry name" value="CheX"/>
    <property type="match status" value="1"/>
</dbReference>
<dbReference type="EMBL" id="SIHJ01000001">
    <property type="protein sequence ID" value="TWT35507.1"/>
    <property type="molecule type" value="Genomic_DNA"/>
</dbReference>
<accession>A0A5C5VC06</accession>
<evidence type="ECO:0000256" key="1">
    <source>
        <dbReference type="ARBA" id="ARBA00022500"/>
    </source>
</evidence>
<dbReference type="Gene3D" id="3.40.1550.10">
    <property type="entry name" value="CheC-like"/>
    <property type="match status" value="1"/>
</dbReference>